<dbReference type="InterPro" id="IPR002695">
    <property type="entry name" value="PurH-like"/>
</dbReference>
<dbReference type="SUPFAM" id="SSF53927">
    <property type="entry name" value="Cytidine deaminase-like"/>
    <property type="match status" value="1"/>
</dbReference>
<comment type="pathway">
    <text evidence="1">Purine metabolism; IMP biosynthesis via de novo pathway; IMP from 5-formamido-1-(5-phospho-D-ribosyl)imidazole-4-carboxamide: step 1/1.</text>
</comment>
<evidence type="ECO:0000256" key="1">
    <source>
        <dbReference type="ARBA" id="ARBA00004844"/>
    </source>
</evidence>
<keyword evidence="6" id="KW-0378">Hydrolase</keyword>
<dbReference type="PANTHER" id="PTHR11692:SF0">
    <property type="entry name" value="BIFUNCTIONAL PURINE BIOSYNTHESIS PROTEIN ATIC"/>
    <property type="match status" value="1"/>
</dbReference>
<keyword evidence="4" id="KW-0808">Transferase</keyword>
<evidence type="ECO:0000256" key="3">
    <source>
        <dbReference type="ARBA" id="ARBA00007667"/>
    </source>
</evidence>
<evidence type="ECO:0000313" key="9">
    <source>
        <dbReference type="EMBL" id="KAF5833916.1"/>
    </source>
</evidence>
<dbReference type="PIRSF" id="PIRSF000414">
    <property type="entry name" value="AICARFT_IMPCHas"/>
    <property type="match status" value="1"/>
</dbReference>
<name>A0ABQ7GH43_DUNSA</name>
<dbReference type="Gene3D" id="3.40.50.1380">
    <property type="entry name" value="Methylglyoxal synthase-like domain"/>
    <property type="match status" value="1"/>
</dbReference>
<dbReference type="InterPro" id="IPR036914">
    <property type="entry name" value="MGS-like_dom_sf"/>
</dbReference>
<dbReference type="InterPro" id="IPR011607">
    <property type="entry name" value="MGS-like_dom"/>
</dbReference>
<dbReference type="SMART" id="SM00798">
    <property type="entry name" value="AICARFT_IMPCHas"/>
    <property type="match status" value="1"/>
</dbReference>
<dbReference type="PANTHER" id="PTHR11692">
    <property type="entry name" value="BIFUNCTIONAL PURINE BIOSYNTHESIS PROTEIN PURH"/>
    <property type="match status" value="1"/>
</dbReference>
<evidence type="ECO:0000313" key="10">
    <source>
        <dbReference type="Proteomes" id="UP000815325"/>
    </source>
</evidence>
<evidence type="ECO:0000256" key="6">
    <source>
        <dbReference type="ARBA" id="ARBA00022801"/>
    </source>
</evidence>
<keyword evidence="10" id="KW-1185">Reference proteome</keyword>
<dbReference type="SMART" id="SM00851">
    <property type="entry name" value="MGS"/>
    <property type="match status" value="1"/>
</dbReference>
<comment type="similarity">
    <text evidence="3">Belongs to the PurH family.</text>
</comment>
<dbReference type="Gene3D" id="3.40.140.20">
    <property type="match status" value="2"/>
</dbReference>
<comment type="pathway">
    <text evidence="2">Purine metabolism; IMP biosynthesis via de novo pathway; 5-formamido-1-(5-phospho-D-ribosyl)imidazole-4-carboxamide from 5-amino-1-(5-phospho-D-ribosyl)imidazole-4-carboxamide (10-formyl THF route): step 1/1.</text>
</comment>
<keyword evidence="5" id="KW-0658">Purine biosynthesis</keyword>
<dbReference type="InterPro" id="IPR024051">
    <property type="entry name" value="AICAR_Tfase_dup_dom_sf"/>
</dbReference>
<dbReference type="NCBIfam" id="NF002049">
    <property type="entry name" value="PRK00881.1"/>
    <property type="match status" value="1"/>
</dbReference>
<protein>
    <submittedName>
        <fullName evidence="9">Cytidine deaminase-like protein</fullName>
    </submittedName>
</protein>
<evidence type="ECO:0000256" key="5">
    <source>
        <dbReference type="ARBA" id="ARBA00022755"/>
    </source>
</evidence>
<keyword evidence="7" id="KW-0511">Multifunctional enzyme</keyword>
<accession>A0ABQ7GH43</accession>
<feature type="domain" description="MGS-like" evidence="8">
    <location>
        <begin position="74"/>
        <end position="223"/>
    </location>
</feature>
<dbReference type="PROSITE" id="PS51855">
    <property type="entry name" value="MGS"/>
    <property type="match status" value="1"/>
</dbReference>
<dbReference type="Pfam" id="PF01808">
    <property type="entry name" value="AICARFT_IMPCHas"/>
    <property type="match status" value="1"/>
</dbReference>
<dbReference type="InterPro" id="IPR016193">
    <property type="entry name" value="Cytidine_deaminase-like"/>
</dbReference>
<dbReference type="SUPFAM" id="SSF52335">
    <property type="entry name" value="Methylglyoxal synthase-like"/>
    <property type="match status" value="1"/>
</dbReference>
<evidence type="ECO:0000256" key="2">
    <source>
        <dbReference type="ARBA" id="ARBA00004954"/>
    </source>
</evidence>
<organism evidence="9 10">
    <name type="scientific">Dunaliella salina</name>
    <name type="common">Green alga</name>
    <name type="synonym">Protococcus salinus</name>
    <dbReference type="NCBI Taxonomy" id="3046"/>
    <lineage>
        <taxon>Eukaryota</taxon>
        <taxon>Viridiplantae</taxon>
        <taxon>Chlorophyta</taxon>
        <taxon>core chlorophytes</taxon>
        <taxon>Chlorophyceae</taxon>
        <taxon>CS clade</taxon>
        <taxon>Chlamydomonadales</taxon>
        <taxon>Dunaliellaceae</taxon>
        <taxon>Dunaliella</taxon>
    </lineage>
</organism>
<dbReference type="Proteomes" id="UP000815325">
    <property type="component" value="Unassembled WGS sequence"/>
</dbReference>
<dbReference type="CDD" id="cd01421">
    <property type="entry name" value="IMPCH"/>
    <property type="match status" value="1"/>
</dbReference>
<dbReference type="EMBL" id="MU069784">
    <property type="protein sequence ID" value="KAF5833916.1"/>
    <property type="molecule type" value="Genomic_DNA"/>
</dbReference>
<reference evidence="9" key="1">
    <citation type="submission" date="2017-08" db="EMBL/GenBank/DDBJ databases">
        <authorList>
            <person name="Polle J.E."/>
            <person name="Barry K."/>
            <person name="Cushman J."/>
            <person name="Schmutz J."/>
            <person name="Tran D."/>
            <person name="Hathwaick L.T."/>
            <person name="Yim W.C."/>
            <person name="Jenkins J."/>
            <person name="Mckie-Krisberg Z.M."/>
            <person name="Prochnik S."/>
            <person name="Lindquist E."/>
            <person name="Dockter R.B."/>
            <person name="Adam C."/>
            <person name="Molina H."/>
            <person name="Bunkerborg J."/>
            <person name="Jin E."/>
            <person name="Buchheim M."/>
            <person name="Magnuson J."/>
        </authorList>
    </citation>
    <scope>NUCLEOTIDE SEQUENCE</scope>
    <source>
        <strain evidence="9">CCAP 19/18</strain>
    </source>
</reference>
<evidence type="ECO:0000256" key="7">
    <source>
        <dbReference type="ARBA" id="ARBA00023268"/>
    </source>
</evidence>
<gene>
    <name evidence="9" type="ORF">DUNSADRAFT_9575</name>
</gene>
<proteinExistence type="inferred from homology"/>
<evidence type="ECO:0000256" key="4">
    <source>
        <dbReference type="ARBA" id="ARBA00022679"/>
    </source>
</evidence>
<dbReference type="Pfam" id="PF02142">
    <property type="entry name" value="MGS"/>
    <property type="match status" value="1"/>
</dbReference>
<evidence type="ECO:0000259" key="8">
    <source>
        <dbReference type="PROSITE" id="PS51855"/>
    </source>
</evidence>
<sequence length="551" mass="58912">MALPLASLNSSNLVASGRKLVQKSSPSGSRSVKVSALSHCGTPLSASPARLQPLSRLPVSPLRRSLGTSKVSAAAMEAAKRALISLSDKSDLEKLVKGLNGLGYEIVSTGGTYSAIEKMGIPVKKVEDLTGFPEMLDGRVKTLHPAVHGGILAIRDKADHMSAIEQHKIGTIDLVVVNLYPFRSTVTATPPPSFDNGVENIDIGGPAMIRAAAKNMGDVTVAVDPADYDGVLAHAAPGADPTAAAEFRKKLAWKAFQHCSSYDAQVAEWLWGKVGEGPAPMMTVPLQLGTTLRYGENPHQAAAFYTDVSLREFESGGVAQATVHHGKEMSYNNFLPACVIVKHTNPCGVAMRGDLLEAYRLAVRADPISAFGGIVAFNREVTAELAKEIREFRSPTDNETRMFYEIVIAPSYSPEGLEILKGKSKNLRILEAKARPPSGLSLRQVSGGWLWQMADSLTPENITFTPVSETKPTPEQVRICMEKAGAEAEGAVMASDAFFPFSWNDGVELACQLGIKAIAHPGGSIRDQDAIDCCNKYGVALVTTGARHFKH</sequence>
<comment type="caution">
    <text evidence="9">The sequence shown here is derived from an EMBL/GenBank/DDBJ whole genome shotgun (WGS) entry which is preliminary data.</text>
</comment>